<protein>
    <submittedName>
        <fullName evidence="1">Immunity 21 family protein</fullName>
    </submittedName>
</protein>
<accession>A0ABY7ZLB5</accession>
<dbReference type="Pfam" id="PF15589">
    <property type="entry name" value="Imm21"/>
    <property type="match status" value="1"/>
</dbReference>
<reference evidence="1 2" key="1">
    <citation type="submission" date="2023-02" db="EMBL/GenBank/DDBJ databases">
        <authorList>
            <person name="Mo P."/>
        </authorList>
    </citation>
    <scope>NUCLEOTIDE SEQUENCE [LARGE SCALE GENOMIC DNA]</scope>
    <source>
        <strain evidence="1 2">HUAS 3</strain>
    </source>
</reference>
<dbReference type="InterPro" id="IPR028961">
    <property type="entry name" value="Imm21"/>
</dbReference>
<name>A0ABY7ZLB5_9ACTN</name>
<dbReference type="Proteomes" id="UP001219605">
    <property type="component" value="Chromosome"/>
</dbReference>
<evidence type="ECO:0000313" key="2">
    <source>
        <dbReference type="Proteomes" id="UP001219605"/>
    </source>
</evidence>
<dbReference type="EMBL" id="CP118615">
    <property type="protein sequence ID" value="WDZ83082.1"/>
    <property type="molecule type" value="Genomic_DNA"/>
</dbReference>
<proteinExistence type="predicted"/>
<keyword evidence="2" id="KW-1185">Reference proteome</keyword>
<sequence length="177" mass="19169">MASLQYTWVSSAGGPLLVAPRSALSLWAGVDSTDGPVESWGDYGRACAIDGFVGLVAVGPWQALVLGDEPAMTTYLPAERLFLRWAAAYEEDDLVSAARRAVHDGVQWDADEDVRWVVDGSVVMFDSAWPGAELEPDNHLVIDLHPGEHRVRAAYLADGDSRMILVQLQPVSEPAQP</sequence>
<dbReference type="RefSeq" id="WP_275029479.1">
    <property type="nucleotide sequence ID" value="NZ_CP118615.1"/>
</dbReference>
<organism evidence="1 2">
    <name type="scientific">Micromonospora cathayae</name>
    <dbReference type="NCBI Taxonomy" id="3028804"/>
    <lineage>
        <taxon>Bacteria</taxon>
        <taxon>Bacillati</taxon>
        <taxon>Actinomycetota</taxon>
        <taxon>Actinomycetes</taxon>
        <taxon>Micromonosporales</taxon>
        <taxon>Micromonosporaceae</taxon>
        <taxon>Micromonospora</taxon>
    </lineage>
</organism>
<gene>
    <name evidence="1" type="ORF">PVK37_21765</name>
</gene>
<evidence type="ECO:0000313" key="1">
    <source>
        <dbReference type="EMBL" id="WDZ83082.1"/>
    </source>
</evidence>